<gene>
    <name evidence="6" type="ORF">E3D00_05205</name>
</gene>
<feature type="binding site" evidence="3">
    <location>
        <position position="168"/>
    </location>
    <ligand>
        <name>Cu cation</name>
        <dbReference type="ChEBI" id="CHEBI:23378"/>
    </ligand>
</feature>
<evidence type="ECO:0000313" key="6">
    <source>
        <dbReference type="EMBL" id="QDH17028.1"/>
    </source>
</evidence>
<keyword evidence="5" id="KW-1133">Transmembrane helix</keyword>
<dbReference type="Pfam" id="PF02630">
    <property type="entry name" value="SCO1-SenC"/>
    <property type="match status" value="1"/>
</dbReference>
<dbReference type="CDD" id="cd02968">
    <property type="entry name" value="SCO"/>
    <property type="match status" value="1"/>
</dbReference>
<dbReference type="InterPro" id="IPR036249">
    <property type="entry name" value="Thioredoxin-like_sf"/>
</dbReference>
<dbReference type="EMBL" id="CP038141">
    <property type="protein sequence ID" value="QDH17028.1"/>
    <property type="molecule type" value="Genomic_DNA"/>
</dbReference>
<name>A0A4Y6UK60_9PROT</name>
<protein>
    <submittedName>
        <fullName evidence="6">SCO family protein</fullName>
    </submittedName>
</protein>
<dbReference type="OrthoDB" id="9790194at2"/>
<dbReference type="PANTHER" id="PTHR12151">
    <property type="entry name" value="ELECTRON TRANSPORT PROTIN SCO1/SENC FAMILY MEMBER"/>
    <property type="match status" value="1"/>
</dbReference>
<evidence type="ECO:0000256" key="4">
    <source>
        <dbReference type="PIRSR" id="PIRSR603782-2"/>
    </source>
</evidence>
<sequence length="207" mass="23269">MPSSPQKHKTNSHTSPVIFIIVFTCLLLIGAIIFRNFILHAENTRQIGGPYSLLDGHRNLITQNNFKGHFTLIYFGYTHCIDVCPLTLATVSEALKELELQKTPIIPLFISVDPTRDTPENVEEYVSHFSPHIIGLTGSAQQIQPVLNEFHVTVHRYLGKSKEELLNHSSLLYLMGPHNNLIGLIPVDSSAHQISTELKRLLSENQL</sequence>
<dbReference type="KEGG" id="ssam:E3D00_05205"/>
<dbReference type="FunFam" id="3.40.30.10:FF:000013">
    <property type="entry name" value="Blast:Protein SCO1 homolog, mitochondrial"/>
    <property type="match status" value="1"/>
</dbReference>
<dbReference type="RefSeq" id="WP_141460568.1">
    <property type="nucleotide sequence ID" value="NZ_CP038141.1"/>
</dbReference>
<keyword evidence="5" id="KW-0472">Membrane</keyword>
<dbReference type="PANTHER" id="PTHR12151:SF25">
    <property type="entry name" value="LINALOOL DEHYDRATASE_ISOMERASE DOMAIN-CONTAINING PROTEIN"/>
    <property type="match status" value="1"/>
</dbReference>
<evidence type="ECO:0000256" key="2">
    <source>
        <dbReference type="ARBA" id="ARBA00023008"/>
    </source>
</evidence>
<dbReference type="AlphaFoldDB" id="A0A4Y6UK60"/>
<feature type="disulfide bond" description="Redox-active" evidence="4">
    <location>
        <begin position="80"/>
        <end position="84"/>
    </location>
</feature>
<feature type="transmembrane region" description="Helical" evidence="5">
    <location>
        <begin position="17"/>
        <end position="38"/>
    </location>
</feature>
<keyword evidence="7" id="KW-1185">Reference proteome</keyword>
<reference evidence="6 7" key="1">
    <citation type="submission" date="2019-03" db="EMBL/GenBank/DDBJ databases">
        <title>The complete genome sequence of Swingsia samuiensis NBRC107927(T).</title>
        <authorList>
            <person name="Chua K.-O."/>
            <person name="Chan K.-G."/>
            <person name="See-Too W.-S."/>
        </authorList>
    </citation>
    <scope>NUCLEOTIDE SEQUENCE [LARGE SCALE GENOMIC DNA]</scope>
    <source>
        <strain evidence="6 7">AH83</strain>
    </source>
</reference>
<proteinExistence type="inferred from homology"/>
<evidence type="ECO:0000256" key="5">
    <source>
        <dbReference type="SAM" id="Phobius"/>
    </source>
</evidence>
<feature type="binding site" evidence="3">
    <location>
        <position position="84"/>
    </location>
    <ligand>
        <name>Cu cation</name>
        <dbReference type="ChEBI" id="CHEBI:23378"/>
    </ligand>
</feature>
<dbReference type="Gene3D" id="3.40.30.10">
    <property type="entry name" value="Glutaredoxin"/>
    <property type="match status" value="1"/>
</dbReference>
<comment type="similarity">
    <text evidence="1">Belongs to the SCO1/2 family.</text>
</comment>
<accession>A0A4Y6UK60</accession>
<organism evidence="6 7">
    <name type="scientific">Swingsia samuiensis</name>
    <dbReference type="NCBI Taxonomy" id="1293412"/>
    <lineage>
        <taxon>Bacteria</taxon>
        <taxon>Pseudomonadati</taxon>
        <taxon>Pseudomonadota</taxon>
        <taxon>Alphaproteobacteria</taxon>
        <taxon>Acetobacterales</taxon>
        <taxon>Acetobacteraceae</taxon>
        <taxon>Swingsia</taxon>
    </lineage>
</organism>
<dbReference type="InterPro" id="IPR003782">
    <property type="entry name" value="SCO1/SenC"/>
</dbReference>
<evidence type="ECO:0000256" key="1">
    <source>
        <dbReference type="ARBA" id="ARBA00010996"/>
    </source>
</evidence>
<keyword evidence="2 3" id="KW-0186">Copper</keyword>
<feature type="binding site" evidence="3">
    <location>
        <position position="80"/>
    </location>
    <ligand>
        <name>Cu cation</name>
        <dbReference type="ChEBI" id="CHEBI:23378"/>
    </ligand>
</feature>
<dbReference type="SUPFAM" id="SSF52833">
    <property type="entry name" value="Thioredoxin-like"/>
    <property type="match status" value="1"/>
</dbReference>
<keyword evidence="3" id="KW-0479">Metal-binding</keyword>
<evidence type="ECO:0000256" key="3">
    <source>
        <dbReference type="PIRSR" id="PIRSR603782-1"/>
    </source>
</evidence>
<keyword evidence="5" id="KW-0812">Transmembrane</keyword>
<dbReference type="GO" id="GO:0046872">
    <property type="term" value="F:metal ion binding"/>
    <property type="evidence" value="ECO:0007669"/>
    <property type="project" value="UniProtKB-KW"/>
</dbReference>
<dbReference type="Proteomes" id="UP000316313">
    <property type="component" value="Chromosome"/>
</dbReference>
<evidence type="ECO:0000313" key="7">
    <source>
        <dbReference type="Proteomes" id="UP000316313"/>
    </source>
</evidence>
<keyword evidence="4" id="KW-1015">Disulfide bond</keyword>